<dbReference type="InterPro" id="IPR023093">
    <property type="entry name" value="ScpA-like_C"/>
</dbReference>
<protein>
    <submittedName>
        <fullName evidence="1">Segregation and condensation protein A</fullName>
    </submittedName>
</protein>
<dbReference type="EMBL" id="KF900651">
    <property type="protein sequence ID" value="AIF02487.1"/>
    <property type="molecule type" value="Genomic_DNA"/>
</dbReference>
<proteinExistence type="predicted"/>
<dbReference type="Gene3D" id="1.10.10.580">
    <property type="entry name" value="Structural maintenance of chromosome 1. Chain E"/>
    <property type="match status" value="1"/>
</dbReference>
<sequence>MSLVENHLLFHKAIVGSDVERVDGYLDLAQASEVGAEITAIADPLARSIAVLFQLVREHELDPWQLDLGFVLQEYQSHALRADALDFPLAGAILGWAWDVLRLRSAGAVEASEPLPEPEAEWEPFDFGWEPTYAERLEMVAEPPLEETVRFRGERRVTLMELVGALEEARQVELARQARLARRKQLRETRQALLDDRASQLGDKIHHDDPALYKEQVWQKISALNGKPIPLGQLVDAPERASVVRTFVGSLFLAREGRIDIQQKDLRSHSIYVRNREAAG</sequence>
<reference evidence="1" key="1">
    <citation type="journal article" date="2014" name="Genome Biol. Evol.">
        <title>Pangenome evidence for extensive interdomain horizontal transfer affecting lineage core and shell genes in uncultured planktonic thaumarchaeota and euryarchaeota.</title>
        <authorList>
            <person name="Deschamps P."/>
            <person name="Zivanovic Y."/>
            <person name="Moreira D."/>
            <person name="Rodriguez-Valera F."/>
            <person name="Lopez-Garcia P."/>
        </authorList>
    </citation>
    <scope>NUCLEOTIDE SEQUENCE</scope>
</reference>
<organism evidence="1">
    <name type="scientific">uncultured marine group II/III euryarchaeote KM3_157_C11</name>
    <dbReference type="NCBI Taxonomy" id="1457903"/>
    <lineage>
        <taxon>Archaea</taxon>
        <taxon>Methanobacteriati</taxon>
        <taxon>Methanobacteriota</taxon>
        <taxon>environmental samples</taxon>
    </lineage>
</organism>
<accession>A0A075GKU2</accession>
<dbReference type="InterPro" id="IPR003768">
    <property type="entry name" value="ScpA"/>
</dbReference>
<name>A0A075GKU2_9EURY</name>
<dbReference type="PANTHER" id="PTHR33969:SF2">
    <property type="entry name" value="SEGREGATION AND CONDENSATION PROTEIN A"/>
    <property type="match status" value="1"/>
</dbReference>
<evidence type="ECO:0000313" key="1">
    <source>
        <dbReference type="EMBL" id="AIF02487.1"/>
    </source>
</evidence>
<dbReference type="AlphaFoldDB" id="A0A075GKU2"/>
<dbReference type="PANTHER" id="PTHR33969">
    <property type="entry name" value="SEGREGATION AND CONDENSATION PROTEIN A"/>
    <property type="match status" value="1"/>
</dbReference>